<dbReference type="EMBL" id="BSXG01000001">
    <property type="protein sequence ID" value="GME22099.1"/>
    <property type="molecule type" value="Genomic_DNA"/>
</dbReference>
<dbReference type="Proteomes" id="UP001165186">
    <property type="component" value="Unassembled WGS sequence"/>
</dbReference>
<gene>
    <name evidence="1" type="primary">g12385</name>
    <name evidence="1" type="ORF">NpPPO83_00012385</name>
</gene>
<protein>
    <submittedName>
        <fullName evidence="1">Uncharacterized protein</fullName>
    </submittedName>
</protein>
<comment type="caution">
    <text evidence="1">The sequence shown here is derived from an EMBL/GenBank/DDBJ whole genome shotgun (WGS) entry which is preliminary data.</text>
</comment>
<evidence type="ECO:0000313" key="2">
    <source>
        <dbReference type="Proteomes" id="UP001165186"/>
    </source>
</evidence>
<name>A0ACB5RNM4_9PEZI</name>
<sequence length="277" mass="30289">MAHHEQHDGPVGDSVLAIVAAFTSGFDVFKRLRERRRRRRSSKKSHRATPAPLEPSGDELRLSNSLRLGPVDIQRNYETNYAAAGERFAQGDAIAHASLTEVLLKLNSGLVAIIGAFLTHGKDDHHPDYKSLANLSDSSRSEAIDALGQLYQRLSQSQLVLDRLRPKCQRCGSHQHQDCASNPPRQRGGSGNAKRLPGSKPKHRRSQTELVLFIHRLVCKVPTCSQCLLGLVHIDPGNVSAAVPRSDQAPASSLAVQFLQVRASPAKLHQGQSSSFT</sequence>
<organism evidence="1 2">
    <name type="scientific">Neofusicoccum parvum</name>
    <dbReference type="NCBI Taxonomy" id="310453"/>
    <lineage>
        <taxon>Eukaryota</taxon>
        <taxon>Fungi</taxon>
        <taxon>Dikarya</taxon>
        <taxon>Ascomycota</taxon>
        <taxon>Pezizomycotina</taxon>
        <taxon>Dothideomycetes</taxon>
        <taxon>Dothideomycetes incertae sedis</taxon>
        <taxon>Botryosphaeriales</taxon>
        <taxon>Botryosphaeriaceae</taxon>
        <taxon>Neofusicoccum</taxon>
    </lineage>
</organism>
<proteinExistence type="predicted"/>
<keyword evidence="2" id="KW-1185">Reference proteome</keyword>
<evidence type="ECO:0000313" key="1">
    <source>
        <dbReference type="EMBL" id="GME22099.1"/>
    </source>
</evidence>
<reference evidence="1" key="1">
    <citation type="submission" date="2024-09" db="EMBL/GenBank/DDBJ databases">
        <title>Draft Genome Sequences of Neofusicoccum parvum.</title>
        <authorList>
            <person name="Ashida A."/>
            <person name="Camagna M."/>
            <person name="Tanaka A."/>
            <person name="Takemoto D."/>
        </authorList>
    </citation>
    <scope>NUCLEOTIDE SEQUENCE</scope>
    <source>
        <strain evidence="1">PPO83</strain>
    </source>
</reference>
<accession>A0ACB5RNM4</accession>